<dbReference type="PROSITE" id="PS50903">
    <property type="entry name" value="RUBREDOXIN_LIKE"/>
    <property type="match status" value="1"/>
</dbReference>
<dbReference type="InterPro" id="IPR024934">
    <property type="entry name" value="Rubredoxin-like_dom"/>
</dbReference>
<gene>
    <name evidence="9" type="ORF">BST28_18215</name>
    <name evidence="8" type="ORF">GWR20_20095</name>
</gene>
<dbReference type="PANTHER" id="PTHR47627">
    <property type="entry name" value="RUBREDOXIN"/>
    <property type="match status" value="1"/>
</dbReference>
<comment type="function">
    <text evidence="1">Involved in the hydrocarbon hydroxylating system, which transfers electrons from NADH to rubredoxin reductase and then through rubredoxin to alkane 1 monooxygenase.</text>
</comment>
<protein>
    <recommendedName>
        <fullName evidence="6">Rubredoxin</fullName>
    </recommendedName>
</protein>
<evidence type="ECO:0000313" key="10">
    <source>
        <dbReference type="Proteomes" id="UP000192713"/>
    </source>
</evidence>
<comment type="similarity">
    <text evidence="6">Belongs to the rubredoxin family.</text>
</comment>
<evidence type="ECO:0000256" key="2">
    <source>
        <dbReference type="ARBA" id="ARBA00022448"/>
    </source>
</evidence>
<evidence type="ECO:0000259" key="7">
    <source>
        <dbReference type="PROSITE" id="PS50903"/>
    </source>
</evidence>
<dbReference type="GO" id="GO:0005506">
    <property type="term" value="F:iron ion binding"/>
    <property type="evidence" value="ECO:0007669"/>
    <property type="project" value="UniProtKB-UniRule"/>
</dbReference>
<evidence type="ECO:0000256" key="6">
    <source>
        <dbReference type="RuleBase" id="RU003820"/>
    </source>
</evidence>
<evidence type="ECO:0000256" key="5">
    <source>
        <dbReference type="ARBA" id="ARBA00023004"/>
    </source>
</evidence>
<dbReference type="Proteomes" id="UP000466523">
    <property type="component" value="Unassembled WGS sequence"/>
</dbReference>
<dbReference type="EMBL" id="JAACYR010000092">
    <property type="protein sequence ID" value="NDJ91417.1"/>
    <property type="molecule type" value="Genomic_DNA"/>
</dbReference>
<evidence type="ECO:0000256" key="4">
    <source>
        <dbReference type="ARBA" id="ARBA00022982"/>
    </source>
</evidence>
<dbReference type="PROSITE" id="PS00202">
    <property type="entry name" value="RUBREDOXIN"/>
    <property type="match status" value="1"/>
</dbReference>
<evidence type="ECO:0000256" key="3">
    <source>
        <dbReference type="ARBA" id="ARBA00022723"/>
    </source>
</evidence>
<comment type="cofactor">
    <cofactor evidence="6">
        <name>Fe(3+)</name>
        <dbReference type="ChEBI" id="CHEBI:29034"/>
    </cofactor>
</comment>
<reference evidence="8 11" key="2">
    <citation type="submission" date="2020-01" db="EMBL/GenBank/DDBJ databases">
        <authorList>
            <person name="Sanchez-Estrada R."/>
            <person name="Gonzalez-Y-Merchand J.A."/>
            <person name="Rivera-Gutierrez S."/>
        </authorList>
    </citation>
    <scope>NUCLEOTIDE SEQUENCE [LARGE SCALE GENOMIC DNA]</scope>
    <source>
        <strain evidence="8 11">CST 7247</strain>
    </source>
</reference>
<dbReference type="GO" id="GO:0043448">
    <property type="term" value="P:alkane catabolic process"/>
    <property type="evidence" value="ECO:0007669"/>
    <property type="project" value="TreeGrafter"/>
</dbReference>
<dbReference type="Gene3D" id="2.20.28.10">
    <property type="match status" value="1"/>
</dbReference>
<dbReference type="EMBL" id="MVHU01000033">
    <property type="protein sequence ID" value="ORA77336.1"/>
    <property type="molecule type" value="Genomic_DNA"/>
</dbReference>
<organism evidence="9 10">
    <name type="scientific">Mycolicibacter kumamotonensis</name>
    <dbReference type="NCBI Taxonomy" id="354243"/>
    <lineage>
        <taxon>Bacteria</taxon>
        <taxon>Bacillati</taxon>
        <taxon>Actinomycetota</taxon>
        <taxon>Actinomycetes</taxon>
        <taxon>Mycobacteriales</taxon>
        <taxon>Mycobacteriaceae</taxon>
        <taxon>Mycolicibacter</taxon>
    </lineage>
</organism>
<dbReference type="PRINTS" id="PR00163">
    <property type="entry name" value="RUBREDOXIN"/>
</dbReference>
<feature type="domain" description="Rubredoxin-like" evidence="7">
    <location>
        <begin position="1"/>
        <end position="53"/>
    </location>
</feature>
<evidence type="ECO:0000256" key="1">
    <source>
        <dbReference type="ARBA" id="ARBA00002792"/>
    </source>
</evidence>
<dbReference type="RefSeq" id="WP_019738099.1">
    <property type="nucleotide sequence ID" value="NZ_JAACYR010000092.1"/>
</dbReference>
<evidence type="ECO:0000313" key="11">
    <source>
        <dbReference type="Proteomes" id="UP000466523"/>
    </source>
</evidence>
<dbReference type="PANTHER" id="PTHR47627:SF1">
    <property type="entry name" value="RUBREDOXIN-1-RELATED"/>
    <property type="match status" value="1"/>
</dbReference>
<name>A0A1X0DY13_9MYCO</name>
<dbReference type="SUPFAM" id="SSF57802">
    <property type="entry name" value="Rubredoxin-like"/>
    <property type="match status" value="1"/>
</dbReference>
<reference evidence="9 10" key="1">
    <citation type="submission" date="2017-02" db="EMBL/GenBank/DDBJ databases">
        <title>The new phylogeny of genus Mycobacterium.</title>
        <authorList>
            <person name="Tortoli E."/>
            <person name="Trovato A."/>
            <person name="Cirillo D.M."/>
        </authorList>
    </citation>
    <scope>NUCLEOTIDE SEQUENCE [LARGE SCALE GENOMIC DNA]</scope>
    <source>
        <strain evidence="9 10">DSM 45093</strain>
    </source>
</reference>
<comment type="caution">
    <text evidence="9">The sequence shown here is derived from an EMBL/GenBank/DDBJ whole genome shotgun (WGS) entry which is preliminary data.</text>
</comment>
<sequence length="57" mass="6236">MATFKCPGCGYVYDEVLGAPREGYPAGTAWTQIPDDWCCPDCAVREKLDFEAMGVNS</sequence>
<dbReference type="Pfam" id="PF00301">
    <property type="entry name" value="Rubredoxin"/>
    <property type="match status" value="1"/>
</dbReference>
<keyword evidence="3 6" id="KW-0479">Metal-binding</keyword>
<dbReference type="AlphaFoldDB" id="A0A1X0DY13"/>
<keyword evidence="4 6" id="KW-0249">Electron transport</keyword>
<dbReference type="GO" id="GO:0009055">
    <property type="term" value="F:electron transfer activity"/>
    <property type="evidence" value="ECO:0007669"/>
    <property type="project" value="TreeGrafter"/>
</dbReference>
<proteinExistence type="inferred from homology"/>
<dbReference type="InterPro" id="IPR024935">
    <property type="entry name" value="Rubredoxin_dom"/>
</dbReference>
<dbReference type="InterPro" id="IPR018527">
    <property type="entry name" value="Rubredoxin_Fe_BS"/>
</dbReference>
<keyword evidence="2" id="KW-0813">Transport</keyword>
<accession>A0A1X0DY13</accession>
<evidence type="ECO:0000313" key="9">
    <source>
        <dbReference type="EMBL" id="ORA77336.1"/>
    </source>
</evidence>
<dbReference type="Proteomes" id="UP000192713">
    <property type="component" value="Unassembled WGS sequence"/>
</dbReference>
<keyword evidence="5 6" id="KW-0408">Iron</keyword>
<dbReference type="InterPro" id="IPR050526">
    <property type="entry name" value="Rubredoxin_ET"/>
</dbReference>
<evidence type="ECO:0000313" key="8">
    <source>
        <dbReference type="EMBL" id="NDJ91417.1"/>
    </source>
</evidence>
<dbReference type="CDD" id="cd00730">
    <property type="entry name" value="rubredoxin"/>
    <property type="match status" value="1"/>
</dbReference>